<feature type="domain" description="DUF559" evidence="2">
    <location>
        <begin position="100"/>
        <end position="147"/>
    </location>
</feature>
<evidence type="ECO:0008006" key="6">
    <source>
        <dbReference type="Google" id="ProtNLM"/>
    </source>
</evidence>
<organism evidence="4 5">
    <name type="scientific">Geodermatophilus sabuli</name>
    <dbReference type="NCBI Taxonomy" id="1564158"/>
    <lineage>
        <taxon>Bacteria</taxon>
        <taxon>Bacillati</taxon>
        <taxon>Actinomycetota</taxon>
        <taxon>Actinomycetes</taxon>
        <taxon>Geodermatophilales</taxon>
        <taxon>Geodermatophilaceae</taxon>
        <taxon>Geodermatophilus</taxon>
    </lineage>
</organism>
<dbReference type="EMBL" id="OBDO01000004">
    <property type="protein sequence ID" value="SNX96529.1"/>
    <property type="molecule type" value="Genomic_DNA"/>
</dbReference>
<dbReference type="Pfam" id="PF04480">
    <property type="entry name" value="DUF559"/>
    <property type="match status" value="1"/>
</dbReference>
<evidence type="ECO:0000313" key="5">
    <source>
        <dbReference type="Proteomes" id="UP000219514"/>
    </source>
</evidence>
<evidence type="ECO:0000259" key="2">
    <source>
        <dbReference type="Pfam" id="PF04480"/>
    </source>
</evidence>
<feature type="region of interest" description="Disordered" evidence="1">
    <location>
        <begin position="184"/>
        <end position="241"/>
    </location>
</feature>
<sequence length="241" mass="26575">MNHPELAAQFDVAANGGITPDQVVAGTNRKLWWACSVAPDHRWEASGVNRVRGRGCPWCTVVAVSIREVRLAAELAAVFPGLDVEDRRVELPGRRALEADILDRERRLVVEYDGEYWHAGEDKEQRDREKTALLTEAGYTVIRVREAALCPLAAADVVVGEDDAIDVVTAAVLDRVAEFRPDLLTAEQPSPTDAAAGPSQLRRRTPAWLTCAPGSRHDPAPEERPAPAPTRRRTRRPARRS</sequence>
<dbReference type="SUPFAM" id="SSF52980">
    <property type="entry name" value="Restriction endonuclease-like"/>
    <property type="match status" value="1"/>
</dbReference>
<dbReference type="Gene3D" id="3.40.960.10">
    <property type="entry name" value="VSR Endonuclease"/>
    <property type="match status" value="1"/>
</dbReference>
<feature type="compositionally biased region" description="Basic residues" evidence="1">
    <location>
        <begin position="230"/>
        <end position="241"/>
    </location>
</feature>
<feature type="compositionally biased region" description="Basic and acidic residues" evidence="1">
    <location>
        <begin position="215"/>
        <end position="225"/>
    </location>
</feature>
<dbReference type="InterPro" id="IPR007569">
    <property type="entry name" value="DUF559"/>
</dbReference>
<gene>
    <name evidence="4" type="ORF">SAMN06893097_104244</name>
</gene>
<dbReference type="InterPro" id="IPR025487">
    <property type="entry name" value="DUF4379"/>
</dbReference>
<reference evidence="4 5" key="1">
    <citation type="submission" date="2017-09" db="EMBL/GenBank/DDBJ databases">
        <authorList>
            <person name="Ehlers B."/>
            <person name="Leendertz F.H."/>
        </authorList>
    </citation>
    <scope>NUCLEOTIDE SEQUENCE [LARGE SCALE GENOMIC DNA]</scope>
    <source>
        <strain evidence="4 5">DSM 46844</strain>
    </source>
</reference>
<protein>
    <recommendedName>
        <fullName evidence="6">DUF559 domain-containing protein</fullName>
    </recommendedName>
</protein>
<dbReference type="AlphaFoldDB" id="A0A285EBN6"/>
<evidence type="ECO:0000259" key="3">
    <source>
        <dbReference type="Pfam" id="PF14311"/>
    </source>
</evidence>
<proteinExistence type="predicted"/>
<keyword evidence="5" id="KW-1185">Reference proteome</keyword>
<accession>A0A285EBN6</accession>
<dbReference type="Proteomes" id="UP000219514">
    <property type="component" value="Unassembled WGS sequence"/>
</dbReference>
<feature type="domain" description="Treble clef zinc finger" evidence="3">
    <location>
        <begin position="6"/>
        <end position="60"/>
    </location>
</feature>
<name>A0A285EBN6_9ACTN</name>
<evidence type="ECO:0000256" key="1">
    <source>
        <dbReference type="SAM" id="MobiDB-lite"/>
    </source>
</evidence>
<dbReference type="InterPro" id="IPR011335">
    <property type="entry name" value="Restrct_endonuc-II-like"/>
</dbReference>
<evidence type="ECO:0000313" key="4">
    <source>
        <dbReference type="EMBL" id="SNX96529.1"/>
    </source>
</evidence>
<dbReference type="Pfam" id="PF14311">
    <property type="entry name" value="DUF4379"/>
    <property type="match status" value="1"/>
</dbReference>